<dbReference type="Proteomes" id="UP000663829">
    <property type="component" value="Unassembled WGS sequence"/>
</dbReference>
<reference evidence="2" key="1">
    <citation type="submission" date="2021-02" db="EMBL/GenBank/DDBJ databases">
        <authorList>
            <person name="Nowell W R."/>
        </authorList>
    </citation>
    <scope>NUCLEOTIDE SEQUENCE</scope>
</reference>
<evidence type="ECO:0000313" key="4">
    <source>
        <dbReference type="EMBL" id="CAF4026088.1"/>
    </source>
</evidence>
<proteinExistence type="predicted"/>
<organism evidence="2 5">
    <name type="scientific">Didymodactylos carnosus</name>
    <dbReference type="NCBI Taxonomy" id="1234261"/>
    <lineage>
        <taxon>Eukaryota</taxon>
        <taxon>Metazoa</taxon>
        <taxon>Spiralia</taxon>
        <taxon>Gnathifera</taxon>
        <taxon>Rotifera</taxon>
        <taxon>Eurotatoria</taxon>
        <taxon>Bdelloidea</taxon>
        <taxon>Philodinida</taxon>
        <taxon>Philodinidae</taxon>
        <taxon>Didymodactylos</taxon>
    </lineage>
</organism>
<comment type="caution">
    <text evidence="2">The sequence shown here is derived from an EMBL/GenBank/DDBJ whole genome shotgun (WGS) entry which is preliminary data.</text>
</comment>
<name>A0A813V624_9BILA</name>
<feature type="region of interest" description="Disordered" evidence="1">
    <location>
        <begin position="95"/>
        <end position="116"/>
    </location>
</feature>
<evidence type="ECO:0000313" key="2">
    <source>
        <dbReference type="EMBL" id="CAF0835670.1"/>
    </source>
</evidence>
<evidence type="ECO:0000256" key="1">
    <source>
        <dbReference type="SAM" id="MobiDB-lite"/>
    </source>
</evidence>
<dbReference type="EMBL" id="CAJNOQ010000761">
    <property type="protein sequence ID" value="CAF0835670.1"/>
    <property type="molecule type" value="Genomic_DNA"/>
</dbReference>
<dbReference type="Proteomes" id="UP000681722">
    <property type="component" value="Unassembled WGS sequence"/>
</dbReference>
<dbReference type="AlphaFoldDB" id="A0A813V624"/>
<gene>
    <name evidence="2" type="ORF">GPM918_LOCUS5292</name>
    <name evidence="3" type="ORF">SRO942_LOCUS5292</name>
    <name evidence="4" type="ORF">TMI583_LOCUS25488</name>
</gene>
<evidence type="ECO:0000313" key="3">
    <source>
        <dbReference type="EMBL" id="CAF3622895.1"/>
    </source>
</evidence>
<dbReference type="EMBL" id="CAJOBA010036602">
    <property type="protein sequence ID" value="CAF4026088.1"/>
    <property type="molecule type" value="Genomic_DNA"/>
</dbReference>
<dbReference type="Proteomes" id="UP000682733">
    <property type="component" value="Unassembled WGS sequence"/>
</dbReference>
<accession>A0A813V624</accession>
<protein>
    <submittedName>
        <fullName evidence="2">Uncharacterized protein</fullName>
    </submittedName>
</protein>
<sequence length="116" mass="13631">MSTVDPKRNRPFRRVLYREDSTDSTIIQDVTPRFDGYLTDSDANSKRQSNIVQMTNASRKLMHREGMKYKPPPTLIKYFTRVKNDPMSKYLKNLQQYNGQIRKTSTSNDYDSKSMP</sequence>
<dbReference type="OrthoDB" id="10046078at2759"/>
<dbReference type="EMBL" id="CAJOBC010000761">
    <property type="protein sequence ID" value="CAF3622895.1"/>
    <property type="molecule type" value="Genomic_DNA"/>
</dbReference>
<evidence type="ECO:0000313" key="5">
    <source>
        <dbReference type="Proteomes" id="UP000663829"/>
    </source>
</evidence>
<keyword evidence="5" id="KW-1185">Reference proteome</keyword>